<keyword evidence="4 7" id="KW-0812">Transmembrane</keyword>
<evidence type="ECO:0000256" key="6">
    <source>
        <dbReference type="ARBA" id="ARBA00023136"/>
    </source>
</evidence>
<feature type="transmembrane region" description="Helical" evidence="7">
    <location>
        <begin position="96"/>
        <end position="116"/>
    </location>
</feature>
<evidence type="ECO:0000256" key="2">
    <source>
        <dbReference type="ARBA" id="ARBA00022448"/>
    </source>
</evidence>
<evidence type="ECO:0000256" key="5">
    <source>
        <dbReference type="ARBA" id="ARBA00022989"/>
    </source>
</evidence>
<dbReference type="GO" id="GO:0005886">
    <property type="term" value="C:plasma membrane"/>
    <property type="evidence" value="ECO:0007669"/>
    <property type="project" value="UniProtKB-SubCell"/>
</dbReference>
<comment type="subcellular location">
    <subcellularLocation>
        <location evidence="1 7">Cell membrane</location>
        <topology evidence="1 7">Multi-pass membrane protein</topology>
    </subcellularLocation>
</comment>
<sequence>MKTFITKIIKKKIIILSWILIWGLIAKIVNNSILIPSPIETFKTLLSLVNKANFWYTIFFTVYRVLIGVLLSIFLGTFLSIFAIYSKILKDFFEPIITAIKSTPVMSFIVIALVWFKSGIVPIFINVLVCFPIIYTNILEGINSIDKKILNMAKLYKVKNIYIIKDIYIPATKNFLASGIIMSLGLGFKVTIASEILSVPRYSIGLNLLESKTLLETQELFAWTIIIVFLSLLFEGLFKFYLKYKRGNFKNE</sequence>
<organism evidence="9 10">
    <name type="scientific">Hypnocyclicus thermotrophus</name>
    <dbReference type="NCBI Taxonomy" id="1627895"/>
    <lineage>
        <taxon>Bacteria</taxon>
        <taxon>Fusobacteriati</taxon>
        <taxon>Fusobacteriota</taxon>
        <taxon>Fusobacteriia</taxon>
        <taxon>Fusobacteriales</taxon>
        <taxon>Fusobacteriaceae</taxon>
        <taxon>Hypnocyclicus</taxon>
    </lineage>
</organism>
<dbReference type="PANTHER" id="PTHR30151:SF0">
    <property type="entry name" value="ABC TRANSPORTER PERMEASE PROTEIN MJ0413-RELATED"/>
    <property type="match status" value="1"/>
</dbReference>
<dbReference type="AlphaFoldDB" id="A0AA46DYE7"/>
<dbReference type="RefSeq" id="WP_134113122.1">
    <property type="nucleotide sequence ID" value="NZ_SOBG01000005.1"/>
</dbReference>
<accession>A0AA46DYE7</accession>
<keyword evidence="3" id="KW-1003">Cell membrane</keyword>
<keyword evidence="5 7" id="KW-1133">Transmembrane helix</keyword>
<evidence type="ECO:0000256" key="3">
    <source>
        <dbReference type="ARBA" id="ARBA00022475"/>
    </source>
</evidence>
<dbReference type="GO" id="GO:0055085">
    <property type="term" value="P:transmembrane transport"/>
    <property type="evidence" value="ECO:0007669"/>
    <property type="project" value="InterPro"/>
</dbReference>
<evidence type="ECO:0000256" key="1">
    <source>
        <dbReference type="ARBA" id="ARBA00004651"/>
    </source>
</evidence>
<comment type="caution">
    <text evidence="9">The sequence shown here is derived from an EMBL/GenBank/DDBJ whole genome shotgun (WGS) entry which is preliminary data.</text>
</comment>
<dbReference type="PANTHER" id="PTHR30151">
    <property type="entry name" value="ALKANE SULFONATE ABC TRANSPORTER-RELATED, MEMBRANE SUBUNIT"/>
    <property type="match status" value="1"/>
</dbReference>
<dbReference type="EMBL" id="SOBG01000005">
    <property type="protein sequence ID" value="TDT69707.1"/>
    <property type="molecule type" value="Genomic_DNA"/>
</dbReference>
<feature type="transmembrane region" description="Helical" evidence="7">
    <location>
        <begin position="220"/>
        <end position="242"/>
    </location>
</feature>
<dbReference type="InterPro" id="IPR000515">
    <property type="entry name" value="MetI-like"/>
</dbReference>
<evidence type="ECO:0000256" key="4">
    <source>
        <dbReference type="ARBA" id="ARBA00022692"/>
    </source>
</evidence>
<reference evidence="9 10" key="1">
    <citation type="submission" date="2019-03" db="EMBL/GenBank/DDBJ databases">
        <title>Genomic Encyclopedia of Type Strains, Phase IV (KMG-IV): sequencing the most valuable type-strain genomes for metagenomic binning, comparative biology and taxonomic classification.</title>
        <authorList>
            <person name="Goeker M."/>
        </authorList>
    </citation>
    <scope>NUCLEOTIDE SEQUENCE [LARGE SCALE GENOMIC DNA]</scope>
    <source>
        <strain evidence="9 10">DSM 100055</strain>
    </source>
</reference>
<evidence type="ECO:0000313" key="10">
    <source>
        <dbReference type="Proteomes" id="UP000294678"/>
    </source>
</evidence>
<feature type="transmembrane region" description="Helical" evidence="7">
    <location>
        <begin position="175"/>
        <end position="200"/>
    </location>
</feature>
<keyword evidence="2 7" id="KW-0813">Transport</keyword>
<dbReference type="PROSITE" id="PS50928">
    <property type="entry name" value="ABC_TM1"/>
    <property type="match status" value="1"/>
</dbReference>
<proteinExistence type="inferred from homology"/>
<evidence type="ECO:0000256" key="7">
    <source>
        <dbReference type="RuleBase" id="RU363032"/>
    </source>
</evidence>
<name>A0AA46DYE7_9FUSO</name>
<feature type="domain" description="ABC transmembrane type-1" evidence="8">
    <location>
        <begin position="54"/>
        <end position="238"/>
    </location>
</feature>
<keyword evidence="6 7" id="KW-0472">Membrane</keyword>
<dbReference type="Gene3D" id="1.10.3720.10">
    <property type="entry name" value="MetI-like"/>
    <property type="match status" value="1"/>
</dbReference>
<dbReference type="InterPro" id="IPR035906">
    <property type="entry name" value="MetI-like_sf"/>
</dbReference>
<comment type="similarity">
    <text evidence="7">Belongs to the binding-protein-dependent transport system permease family.</text>
</comment>
<evidence type="ECO:0000313" key="9">
    <source>
        <dbReference type="EMBL" id="TDT69707.1"/>
    </source>
</evidence>
<gene>
    <name evidence="9" type="ORF">EV215_1236</name>
</gene>
<dbReference type="Pfam" id="PF00528">
    <property type="entry name" value="BPD_transp_1"/>
    <property type="match status" value="1"/>
</dbReference>
<feature type="transmembrane region" description="Helical" evidence="7">
    <location>
        <begin position="54"/>
        <end position="84"/>
    </location>
</feature>
<dbReference type="CDD" id="cd06261">
    <property type="entry name" value="TM_PBP2"/>
    <property type="match status" value="1"/>
</dbReference>
<feature type="transmembrane region" description="Helical" evidence="7">
    <location>
        <begin position="122"/>
        <end position="142"/>
    </location>
</feature>
<protein>
    <submittedName>
        <fullName evidence="9">NitT/TauT family transport system permease protein</fullName>
    </submittedName>
</protein>
<dbReference type="Proteomes" id="UP000294678">
    <property type="component" value="Unassembled WGS sequence"/>
</dbReference>
<keyword evidence="10" id="KW-1185">Reference proteome</keyword>
<dbReference type="SUPFAM" id="SSF161098">
    <property type="entry name" value="MetI-like"/>
    <property type="match status" value="1"/>
</dbReference>
<feature type="transmembrane region" description="Helical" evidence="7">
    <location>
        <begin position="12"/>
        <end position="34"/>
    </location>
</feature>
<evidence type="ECO:0000259" key="8">
    <source>
        <dbReference type="PROSITE" id="PS50928"/>
    </source>
</evidence>